<evidence type="ECO:0000256" key="1">
    <source>
        <dbReference type="SAM" id="Phobius"/>
    </source>
</evidence>
<evidence type="ECO:0000313" key="3">
    <source>
        <dbReference type="Proteomes" id="UP000824782"/>
    </source>
</evidence>
<organism evidence="2 3">
    <name type="scientific">Engystomops pustulosus</name>
    <name type="common">Tungara frog</name>
    <name type="synonym">Physalaemus pustulosus</name>
    <dbReference type="NCBI Taxonomy" id="76066"/>
    <lineage>
        <taxon>Eukaryota</taxon>
        <taxon>Metazoa</taxon>
        <taxon>Chordata</taxon>
        <taxon>Craniata</taxon>
        <taxon>Vertebrata</taxon>
        <taxon>Euteleostomi</taxon>
        <taxon>Amphibia</taxon>
        <taxon>Batrachia</taxon>
        <taxon>Anura</taxon>
        <taxon>Neobatrachia</taxon>
        <taxon>Hyloidea</taxon>
        <taxon>Leptodactylidae</taxon>
        <taxon>Leiuperinae</taxon>
        <taxon>Engystomops</taxon>
    </lineage>
</organism>
<keyword evidence="1" id="KW-0812">Transmembrane</keyword>
<reference evidence="2" key="1">
    <citation type="thesis" date="2020" institute="ProQuest LLC" country="789 East Eisenhower Parkway, Ann Arbor, MI, USA">
        <title>Comparative Genomics and Chromosome Evolution.</title>
        <authorList>
            <person name="Mudd A.B."/>
        </authorList>
    </citation>
    <scope>NUCLEOTIDE SEQUENCE</scope>
    <source>
        <strain evidence="2">237g6f4</strain>
        <tissue evidence="2">Blood</tissue>
    </source>
</reference>
<keyword evidence="3" id="KW-1185">Reference proteome</keyword>
<sequence length="82" mass="8985">MWYVYRGGSILALPSVMRMYLVLGSLSLAGRRLSVIILISWHPVLYVTVISYRSLPISHMDKNGGSYSVAPSSGRGMSPACH</sequence>
<keyword evidence="1" id="KW-0472">Membrane</keyword>
<name>A0AAV7B3F3_ENGPU</name>
<comment type="caution">
    <text evidence="2">The sequence shown here is derived from an EMBL/GenBank/DDBJ whole genome shotgun (WGS) entry which is preliminary data.</text>
</comment>
<evidence type="ECO:0000313" key="2">
    <source>
        <dbReference type="EMBL" id="KAG8566745.1"/>
    </source>
</evidence>
<gene>
    <name evidence="2" type="ORF">GDO81_013360</name>
</gene>
<accession>A0AAV7B3F3</accession>
<dbReference type="EMBL" id="WNYA01000006">
    <property type="protein sequence ID" value="KAG8566745.1"/>
    <property type="molecule type" value="Genomic_DNA"/>
</dbReference>
<dbReference type="AlphaFoldDB" id="A0AAV7B3F3"/>
<feature type="transmembrane region" description="Helical" evidence="1">
    <location>
        <begin position="33"/>
        <end position="52"/>
    </location>
</feature>
<protein>
    <submittedName>
        <fullName evidence="2">Uncharacterized protein</fullName>
    </submittedName>
</protein>
<dbReference type="Proteomes" id="UP000824782">
    <property type="component" value="Unassembled WGS sequence"/>
</dbReference>
<keyword evidence="1" id="KW-1133">Transmembrane helix</keyword>
<feature type="transmembrane region" description="Helical" evidence="1">
    <location>
        <begin position="7"/>
        <end position="27"/>
    </location>
</feature>
<proteinExistence type="predicted"/>